<dbReference type="GO" id="GO:0005811">
    <property type="term" value="C:lipid droplet"/>
    <property type="evidence" value="ECO:0007669"/>
    <property type="project" value="TreeGrafter"/>
</dbReference>
<dbReference type="AlphaFoldDB" id="A0A2B7XL45"/>
<keyword evidence="4" id="KW-1185">Reference proteome</keyword>
<comment type="similarity">
    <text evidence="1">Belongs to the short-chain dehydrogenases/reductases (SDR) family.</text>
</comment>
<dbReference type="PANTHER" id="PTHR44169">
    <property type="entry name" value="NADPH-DEPENDENT 1-ACYLDIHYDROXYACETONE PHOSPHATE REDUCTASE"/>
    <property type="match status" value="1"/>
</dbReference>
<accession>A0A2B7XL45</accession>
<name>A0A2B7XL45_9EURO</name>
<dbReference type="InterPro" id="IPR036291">
    <property type="entry name" value="NAD(P)-bd_dom_sf"/>
</dbReference>
<dbReference type="Pfam" id="PF00106">
    <property type="entry name" value="adh_short"/>
    <property type="match status" value="1"/>
</dbReference>
<dbReference type="GO" id="GO:0004806">
    <property type="term" value="F:triacylglycerol lipase activity"/>
    <property type="evidence" value="ECO:0007669"/>
    <property type="project" value="TreeGrafter"/>
</dbReference>
<gene>
    <name evidence="3" type="ORF">AJ79_04301</name>
</gene>
<keyword evidence="2" id="KW-0560">Oxidoreductase</keyword>
<dbReference type="Gene3D" id="3.40.50.720">
    <property type="entry name" value="NAD(P)-binding Rossmann-like Domain"/>
    <property type="match status" value="1"/>
</dbReference>
<dbReference type="GO" id="GO:0005783">
    <property type="term" value="C:endoplasmic reticulum"/>
    <property type="evidence" value="ECO:0007669"/>
    <property type="project" value="TreeGrafter"/>
</dbReference>
<dbReference type="STRING" id="1447875.A0A2B7XL45"/>
<dbReference type="EMBL" id="PDNB01000058">
    <property type="protein sequence ID" value="PGH12464.1"/>
    <property type="molecule type" value="Genomic_DNA"/>
</dbReference>
<evidence type="ECO:0000256" key="2">
    <source>
        <dbReference type="ARBA" id="ARBA00023002"/>
    </source>
</evidence>
<dbReference type="GO" id="GO:0019433">
    <property type="term" value="P:triglyceride catabolic process"/>
    <property type="evidence" value="ECO:0007669"/>
    <property type="project" value="TreeGrafter"/>
</dbReference>
<evidence type="ECO:0000313" key="4">
    <source>
        <dbReference type="Proteomes" id="UP000223968"/>
    </source>
</evidence>
<reference evidence="3 4" key="1">
    <citation type="submission" date="2017-10" db="EMBL/GenBank/DDBJ databases">
        <title>Comparative genomics in systemic dimorphic fungi from Ajellomycetaceae.</title>
        <authorList>
            <person name="Munoz J.F."/>
            <person name="Mcewen J.G."/>
            <person name="Clay O.K."/>
            <person name="Cuomo C.A."/>
        </authorList>
    </citation>
    <scope>NUCLEOTIDE SEQUENCE [LARGE SCALE GENOMIC DNA]</scope>
    <source>
        <strain evidence="3 4">UAMH5409</strain>
    </source>
</reference>
<dbReference type="SUPFAM" id="SSF51735">
    <property type="entry name" value="NAD(P)-binding Rossmann-fold domains"/>
    <property type="match status" value="1"/>
</dbReference>
<dbReference type="InterPro" id="IPR002347">
    <property type="entry name" value="SDR_fam"/>
</dbReference>
<dbReference type="Proteomes" id="UP000223968">
    <property type="component" value="Unassembled WGS sequence"/>
</dbReference>
<sequence>MHIPWNAFYNSSKSAARMYSEFLRLEMAPLGVKVVTVMTGVVDTNMIVNCPDSNLPADF</sequence>
<comment type="caution">
    <text evidence="3">The sequence shown here is derived from an EMBL/GenBank/DDBJ whole genome shotgun (WGS) entry which is preliminary data.</text>
</comment>
<organism evidence="3 4">
    <name type="scientific">Helicocarpus griseus UAMH5409</name>
    <dbReference type="NCBI Taxonomy" id="1447875"/>
    <lineage>
        <taxon>Eukaryota</taxon>
        <taxon>Fungi</taxon>
        <taxon>Dikarya</taxon>
        <taxon>Ascomycota</taxon>
        <taxon>Pezizomycotina</taxon>
        <taxon>Eurotiomycetes</taxon>
        <taxon>Eurotiomycetidae</taxon>
        <taxon>Onygenales</taxon>
        <taxon>Ajellomycetaceae</taxon>
        <taxon>Helicocarpus</taxon>
    </lineage>
</organism>
<evidence type="ECO:0000256" key="1">
    <source>
        <dbReference type="ARBA" id="ARBA00006484"/>
    </source>
</evidence>
<dbReference type="PANTHER" id="PTHR44169:SF6">
    <property type="entry name" value="NADPH-DEPENDENT 1-ACYLDIHYDROXYACETONE PHOSPHATE REDUCTASE"/>
    <property type="match status" value="1"/>
</dbReference>
<protein>
    <submittedName>
        <fullName evidence="3">Uncharacterized protein</fullName>
    </submittedName>
</protein>
<dbReference type="GO" id="GO:0000140">
    <property type="term" value="F:acylglycerone-phosphate reductase (NADP+) activity"/>
    <property type="evidence" value="ECO:0007669"/>
    <property type="project" value="TreeGrafter"/>
</dbReference>
<proteinExistence type="inferred from homology"/>
<dbReference type="GO" id="GO:0006654">
    <property type="term" value="P:phosphatidic acid biosynthetic process"/>
    <property type="evidence" value="ECO:0007669"/>
    <property type="project" value="TreeGrafter"/>
</dbReference>
<evidence type="ECO:0000313" key="3">
    <source>
        <dbReference type="EMBL" id="PGH12464.1"/>
    </source>
</evidence>